<evidence type="ECO:0000256" key="6">
    <source>
        <dbReference type="ARBA" id="ARBA00022989"/>
    </source>
</evidence>
<organism evidence="9 10">
    <name type="scientific">Desulfocicer vacuolatum DSM 3385</name>
    <dbReference type="NCBI Taxonomy" id="1121400"/>
    <lineage>
        <taxon>Bacteria</taxon>
        <taxon>Pseudomonadati</taxon>
        <taxon>Thermodesulfobacteriota</taxon>
        <taxon>Desulfobacteria</taxon>
        <taxon>Desulfobacterales</taxon>
        <taxon>Desulfobacteraceae</taxon>
        <taxon>Desulfocicer</taxon>
    </lineage>
</organism>
<dbReference type="AlphaFoldDB" id="A0A1W2AR46"/>
<evidence type="ECO:0000256" key="2">
    <source>
        <dbReference type="ARBA" id="ARBA00007935"/>
    </source>
</evidence>
<evidence type="ECO:0000313" key="10">
    <source>
        <dbReference type="Proteomes" id="UP000192418"/>
    </source>
</evidence>
<keyword evidence="7 8" id="KW-0472">Membrane</keyword>
<protein>
    <submittedName>
        <fullName evidence="9">Iron complex transport system permease protein</fullName>
    </submittedName>
</protein>
<dbReference type="EMBL" id="FWXY01000006">
    <property type="protein sequence ID" value="SMC62901.1"/>
    <property type="molecule type" value="Genomic_DNA"/>
</dbReference>
<evidence type="ECO:0000256" key="3">
    <source>
        <dbReference type="ARBA" id="ARBA00022448"/>
    </source>
</evidence>
<dbReference type="STRING" id="1121400.SAMN02746065_10617"/>
<dbReference type="GO" id="GO:0022857">
    <property type="term" value="F:transmembrane transporter activity"/>
    <property type="evidence" value="ECO:0007669"/>
    <property type="project" value="InterPro"/>
</dbReference>
<comment type="subcellular location">
    <subcellularLocation>
        <location evidence="1">Cell membrane</location>
        <topology evidence="1">Multi-pass membrane protein</topology>
    </subcellularLocation>
</comment>
<name>A0A1W2AR46_9BACT</name>
<sequence>MVNKNPIDGKHPIIRTVPLLLIVLPGIIFFISICLGRYEVCPKKVLSILTSGCLYPDINYSDIEEMVIINVRLPRVLLAMVVGSGLAVAGAAFQGLFGNPLVSPHILGVTSGAGFGAALGILISGHMGVVQFSAIAFGMTAVCLVYTISHFSNGSRLFVLVLSGIIVGALFTALISLVKLAADPDDKLPSIVFWLMGSLSGASYRDLILGASLILVGVIILLLLRWRMNILSLSEEEAQSLGINVQGLRLTVIATATLITASAVSLCGIIGWIGLIIPHVARMVVGPDHKNLLPACVPIGGFYLLLIDDMARAAMPMEIPLSILTALVGAPFFAYLLRKTGGGWK</sequence>
<feature type="transmembrane region" description="Helical" evidence="8">
    <location>
        <begin position="319"/>
        <end position="337"/>
    </location>
</feature>
<feature type="transmembrane region" description="Helical" evidence="8">
    <location>
        <begin position="76"/>
        <end position="97"/>
    </location>
</feature>
<feature type="transmembrane region" description="Helical" evidence="8">
    <location>
        <begin position="117"/>
        <end position="145"/>
    </location>
</feature>
<evidence type="ECO:0000256" key="7">
    <source>
        <dbReference type="ARBA" id="ARBA00023136"/>
    </source>
</evidence>
<dbReference type="CDD" id="cd06550">
    <property type="entry name" value="TM_ABC_iron-siderophores_like"/>
    <property type="match status" value="1"/>
</dbReference>
<feature type="transmembrane region" description="Helical" evidence="8">
    <location>
        <begin position="202"/>
        <end position="224"/>
    </location>
</feature>
<feature type="transmembrane region" description="Helical" evidence="8">
    <location>
        <begin position="157"/>
        <end position="182"/>
    </location>
</feature>
<evidence type="ECO:0000256" key="8">
    <source>
        <dbReference type="SAM" id="Phobius"/>
    </source>
</evidence>
<keyword evidence="10" id="KW-1185">Reference proteome</keyword>
<accession>A0A1W2AR46</accession>
<gene>
    <name evidence="9" type="ORF">SAMN02746065_10617</name>
</gene>
<comment type="similarity">
    <text evidence="2">Belongs to the binding-protein-dependent transport system permease family. FecCD subfamily.</text>
</comment>
<dbReference type="InterPro" id="IPR000522">
    <property type="entry name" value="ABC_transptr_permease_BtuC"/>
</dbReference>
<dbReference type="Proteomes" id="UP000192418">
    <property type="component" value="Unassembled WGS sequence"/>
</dbReference>
<proteinExistence type="inferred from homology"/>
<dbReference type="SUPFAM" id="SSF81345">
    <property type="entry name" value="ABC transporter involved in vitamin B12 uptake, BtuC"/>
    <property type="match status" value="1"/>
</dbReference>
<dbReference type="Pfam" id="PF01032">
    <property type="entry name" value="FecCD"/>
    <property type="match status" value="1"/>
</dbReference>
<dbReference type="GO" id="GO:0033214">
    <property type="term" value="P:siderophore-iron import into cell"/>
    <property type="evidence" value="ECO:0007669"/>
    <property type="project" value="TreeGrafter"/>
</dbReference>
<evidence type="ECO:0000256" key="5">
    <source>
        <dbReference type="ARBA" id="ARBA00022692"/>
    </source>
</evidence>
<keyword evidence="5 8" id="KW-0812">Transmembrane</keyword>
<dbReference type="OrthoDB" id="9782305at2"/>
<dbReference type="PANTHER" id="PTHR30472">
    <property type="entry name" value="FERRIC ENTEROBACTIN TRANSPORT SYSTEM PERMEASE PROTEIN"/>
    <property type="match status" value="1"/>
</dbReference>
<feature type="transmembrane region" description="Helical" evidence="8">
    <location>
        <begin position="250"/>
        <end position="277"/>
    </location>
</feature>
<dbReference type="GO" id="GO:0005886">
    <property type="term" value="C:plasma membrane"/>
    <property type="evidence" value="ECO:0007669"/>
    <property type="project" value="UniProtKB-SubCell"/>
</dbReference>
<dbReference type="RefSeq" id="WP_084067829.1">
    <property type="nucleotide sequence ID" value="NZ_FWXY01000006.1"/>
</dbReference>
<dbReference type="PANTHER" id="PTHR30472:SF70">
    <property type="entry name" value="MOLYBDATE IMPORT SYSTEM PERMEASE PROTEIN MOLB"/>
    <property type="match status" value="1"/>
</dbReference>
<dbReference type="Gene3D" id="1.10.3470.10">
    <property type="entry name" value="ABC transporter involved in vitamin B12 uptake, BtuC"/>
    <property type="match status" value="1"/>
</dbReference>
<evidence type="ECO:0000256" key="1">
    <source>
        <dbReference type="ARBA" id="ARBA00004651"/>
    </source>
</evidence>
<keyword evidence="6 8" id="KW-1133">Transmembrane helix</keyword>
<keyword evidence="4" id="KW-1003">Cell membrane</keyword>
<evidence type="ECO:0000313" key="9">
    <source>
        <dbReference type="EMBL" id="SMC62901.1"/>
    </source>
</evidence>
<feature type="transmembrane region" description="Helical" evidence="8">
    <location>
        <begin position="12"/>
        <end position="35"/>
    </location>
</feature>
<keyword evidence="3" id="KW-0813">Transport</keyword>
<dbReference type="FunFam" id="1.10.3470.10:FF:000001">
    <property type="entry name" value="Vitamin B12 ABC transporter permease BtuC"/>
    <property type="match status" value="1"/>
</dbReference>
<reference evidence="9 10" key="1">
    <citation type="submission" date="2017-04" db="EMBL/GenBank/DDBJ databases">
        <authorList>
            <person name="Afonso C.L."/>
            <person name="Miller P.J."/>
            <person name="Scott M.A."/>
            <person name="Spackman E."/>
            <person name="Goraichik I."/>
            <person name="Dimitrov K.M."/>
            <person name="Suarez D.L."/>
            <person name="Swayne D.E."/>
        </authorList>
    </citation>
    <scope>NUCLEOTIDE SEQUENCE [LARGE SCALE GENOMIC DNA]</scope>
    <source>
        <strain evidence="9 10">DSM 3385</strain>
    </source>
</reference>
<dbReference type="InterPro" id="IPR037294">
    <property type="entry name" value="ABC_BtuC-like"/>
</dbReference>
<evidence type="ECO:0000256" key="4">
    <source>
        <dbReference type="ARBA" id="ARBA00022475"/>
    </source>
</evidence>